<dbReference type="Gene3D" id="1.10.287.1490">
    <property type="match status" value="1"/>
</dbReference>
<reference evidence="4 5" key="1">
    <citation type="journal article" date="2018" name="MBio">
        <title>Insights into the evolution of host association through the isolation and characterization of a novel human periodontal pathobiont, Desulfobulbus oralis.</title>
        <authorList>
            <person name="Cross K.L."/>
            <person name="Chirania P."/>
            <person name="Xiong W."/>
            <person name="Beall C.J."/>
            <person name="Elkins J.G."/>
            <person name="Giannone R.J."/>
            <person name="Griffen A.L."/>
            <person name="Guss A.M."/>
            <person name="Hettich R.L."/>
            <person name="Joshi S.S."/>
            <person name="Mokrzan E.M."/>
            <person name="Martin R.K."/>
            <person name="Zhulin I.B."/>
            <person name="Leys E.J."/>
            <person name="Podar M."/>
        </authorList>
    </citation>
    <scope>NUCLEOTIDE SEQUENCE [LARGE SCALE GENOMIC DNA]</scope>
    <source>
        <strain evidence="4 5">ORNL</strain>
    </source>
</reference>
<dbReference type="Pfam" id="PF24481">
    <property type="entry name" value="CT398_CC"/>
    <property type="match status" value="1"/>
</dbReference>
<dbReference type="KEGG" id="deo:CAY53_06770"/>
<feature type="domain" description="C4-type zinc ribbon" evidence="2">
    <location>
        <begin position="198"/>
        <end position="230"/>
    </location>
</feature>
<name>A0A2L1GNK6_9BACT</name>
<dbReference type="AlphaFoldDB" id="A0A2L1GNK6"/>
<dbReference type="EMBL" id="CP021255">
    <property type="protein sequence ID" value="AVD71214.1"/>
    <property type="molecule type" value="Genomic_DNA"/>
</dbReference>
<keyword evidence="1" id="KW-0175">Coiled coil</keyword>
<evidence type="ECO:0000313" key="4">
    <source>
        <dbReference type="EMBL" id="AVD71214.1"/>
    </source>
</evidence>
<proteinExistence type="predicted"/>
<accession>A0A2L1GNK6</accession>
<protein>
    <submittedName>
        <fullName evidence="4">Uncharacterized protein</fullName>
    </submittedName>
</protein>
<sequence>MNEDMEKLISLQKLDSELAGFDQAIARCEADTVKRKQAIQAEQEKLAALKVKIELLTQKQQENQTEHEGANARMKESQNRMLLVQTSREHQALLKEIEDSKKLAKTTEERALQFIEQLEQLGRDAEELAGRCENEAAELAGAQQRNAKEIKRLNAAKKGIDGERAAYAKDVPQELMKRYDKLMLKREGLAVVAVKDSVCTGCHMTLPPQQVNEVIKGDKLNICPTCQRILYYETPAEDEAATPELEEAPLAE</sequence>
<dbReference type="RefSeq" id="WP_104936486.1">
    <property type="nucleotide sequence ID" value="NZ_CP021255.1"/>
</dbReference>
<feature type="coiled-coil region" evidence="1">
    <location>
        <begin position="90"/>
        <end position="145"/>
    </location>
</feature>
<evidence type="ECO:0000256" key="1">
    <source>
        <dbReference type="SAM" id="Coils"/>
    </source>
</evidence>
<dbReference type="InterPro" id="IPR056003">
    <property type="entry name" value="CT398_CC_hairpin"/>
</dbReference>
<dbReference type="Pfam" id="PF02591">
    <property type="entry name" value="Zn_ribbon_9"/>
    <property type="match status" value="1"/>
</dbReference>
<feature type="coiled-coil region" evidence="1">
    <location>
        <begin position="11"/>
        <end position="66"/>
    </location>
</feature>
<evidence type="ECO:0000259" key="2">
    <source>
        <dbReference type="Pfam" id="PF02591"/>
    </source>
</evidence>
<dbReference type="OrthoDB" id="9795058at2"/>
<organism evidence="4 5">
    <name type="scientific">Desulfobulbus oralis</name>
    <dbReference type="NCBI Taxonomy" id="1986146"/>
    <lineage>
        <taxon>Bacteria</taxon>
        <taxon>Pseudomonadati</taxon>
        <taxon>Thermodesulfobacteriota</taxon>
        <taxon>Desulfobulbia</taxon>
        <taxon>Desulfobulbales</taxon>
        <taxon>Desulfobulbaceae</taxon>
        <taxon>Desulfobulbus</taxon>
    </lineage>
</organism>
<dbReference type="Proteomes" id="UP000239867">
    <property type="component" value="Chromosome"/>
</dbReference>
<evidence type="ECO:0000259" key="3">
    <source>
        <dbReference type="Pfam" id="PF24481"/>
    </source>
</evidence>
<dbReference type="InterPro" id="IPR003743">
    <property type="entry name" value="Zf-RING_7"/>
</dbReference>
<feature type="domain" description="CT398-like coiled coil hairpin" evidence="3">
    <location>
        <begin position="11"/>
        <end position="183"/>
    </location>
</feature>
<gene>
    <name evidence="4" type="ORF">CAY53_06770</name>
</gene>
<evidence type="ECO:0000313" key="5">
    <source>
        <dbReference type="Proteomes" id="UP000239867"/>
    </source>
</evidence>
<keyword evidence="5" id="KW-1185">Reference proteome</keyword>